<dbReference type="EMBL" id="CP042266">
    <property type="protein sequence ID" value="QDY79306.1"/>
    <property type="molecule type" value="Genomic_DNA"/>
</dbReference>
<sequence length="130" mass="14822">MPRRPRRPCTAPGCPELTPRGGRCPKHQKEADRAREAGGRTYDTRWQRVRRAYLYANPWCVLCSALANVADHHPVSRRELIARGEPNPDAWKHMRPVCASCHNAETAQRQPGGFAAERRSEREANDRPPF</sequence>
<dbReference type="GO" id="GO:0004519">
    <property type="term" value="F:endonuclease activity"/>
    <property type="evidence" value="ECO:0007669"/>
    <property type="project" value="UniProtKB-KW"/>
</dbReference>
<gene>
    <name evidence="2" type="ORF">FQU76_25395</name>
    <name evidence="3" type="ORF">FQU76_28270</name>
</gene>
<keyword evidence="4" id="KW-1185">Reference proteome</keyword>
<dbReference type="AlphaFoldDB" id="A0A5B8JPZ8"/>
<evidence type="ECO:0000313" key="2">
    <source>
        <dbReference type="EMBL" id="QDY79306.1"/>
    </source>
</evidence>
<keyword evidence="3" id="KW-0540">Nuclease</keyword>
<dbReference type="KEGG" id="sqz:FQU76_28270"/>
<dbReference type="EMBL" id="CP042266">
    <property type="protein sequence ID" value="QDY79783.1"/>
    <property type="molecule type" value="Genomic_DNA"/>
</dbReference>
<keyword evidence="3" id="KW-0378">Hydrolase</keyword>
<proteinExistence type="predicted"/>
<organism evidence="3 4">
    <name type="scientific">Streptomyces qinzhouensis</name>
    <dbReference type="NCBI Taxonomy" id="2599401"/>
    <lineage>
        <taxon>Bacteria</taxon>
        <taxon>Bacillati</taxon>
        <taxon>Actinomycetota</taxon>
        <taxon>Actinomycetes</taxon>
        <taxon>Kitasatosporales</taxon>
        <taxon>Streptomycetaceae</taxon>
        <taxon>Streptomyces</taxon>
    </lineage>
</organism>
<dbReference type="OrthoDB" id="3234360at2"/>
<name>A0A5B8JPZ8_9ACTN</name>
<evidence type="ECO:0000313" key="4">
    <source>
        <dbReference type="Proteomes" id="UP000320580"/>
    </source>
</evidence>
<dbReference type="KEGG" id="sqz:FQU76_25395"/>
<feature type="compositionally biased region" description="Basic and acidic residues" evidence="1">
    <location>
        <begin position="27"/>
        <end position="41"/>
    </location>
</feature>
<evidence type="ECO:0000313" key="3">
    <source>
        <dbReference type="EMBL" id="QDY79783.1"/>
    </source>
</evidence>
<evidence type="ECO:0000256" key="1">
    <source>
        <dbReference type="SAM" id="MobiDB-lite"/>
    </source>
</evidence>
<reference evidence="3 4" key="1">
    <citation type="submission" date="2019-07" db="EMBL/GenBank/DDBJ databases">
        <authorList>
            <person name="Zhu P."/>
        </authorList>
    </citation>
    <scope>NUCLEOTIDE SEQUENCE [LARGE SCALE GENOMIC DNA]</scope>
    <source>
        <strain evidence="3 4">SSL-25</strain>
    </source>
</reference>
<keyword evidence="3" id="KW-0255">Endonuclease</keyword>
<feature type="compositionally biased region" description="Basic and acidic residues" evidence="1">
    <location>
        <begin position="116"/>
        <end position="130"/>
    </location>
</feature>
<feature type="region of interest" description="Disordered" evidence="1">
    <location>
        <begin position="107"/>
        <end position="130"/>
    </location>
</feature>
<dbReference type="Proteomes" id="UP000320580">
    <property type="component" value="Chromosome"/>
</dbReference>
<feature type="region of interest" description="Disordered" evidence="1">
    <location>
        <begin position="19"/>
        <end position="41"/>
    </location>
</feature>
<accession>A0A5B8JPZ8</accession>
<protein>
    <submittedName>
        <fullName evidence="3">HNH endonuclease</fullName>
    </submittedName>
</protein>